<evidence type="ECO:0000313" key="4">
    <source>
        <dbReference type="EMBL" id="OXA75121.1"/>
    </source>
</evidence>
<keyword evidence="5" id="KW-1185">Reference proteome</keyword>
<dbReference type="Pfam" id="PF03061">
    <property type="entry name" value="4HBT"/>
    <property type="match status" value="1"/>
</dbReference>
<feature type="domain" description="Thioesterase" evidence="3">
    <location>
        <begin position="55"/>
        <end position="126"/>
    </location>
</feature>
<dbReference type="CDD" id="cd03443">
    <property type="entry name" value="PaaI_thioesterase"/>
    <property type="match status" value="1"/>
</dbReference>
<reference evidence="4 5" key="1">
    <citation type="submission" date="2016-11" db="EMBL/GenBank/DDBJ databases">
        <title>Whole genomes of Flavobacteriaceae.</title>
        <authorList>
            <person name="Stine C."/>
            <person name="Li C."/>
            <person name="Tadesse D."/>
        </authorList>
    </citation>
    <scope>NUCLEOTIDE SEQUENCE [LARGE SCALE GENOMIC DNA]</scope>
    <source>
        <strain evidence="4 5">DSM 15937</strain>
    </source>
</reference>
<gene>
    <name evidence="4" type="ORF">B0A65_22625</name>
</gene>
<dbReference type="PANTHER" id="PTHR21660:SF1">
    <property type="entry name" value="ACYL-COENZYME A THIOESTERASE 13"/>
    <property type="match status" value="1"/>
</dbReference>
<dbReference type="SUPFAM" id="SSF54637">
    <property type="entry name" value="Thioesterase/thiol ester dehydrase-isomerase"/>
    <property type="match status" value="1"/>
</dbReference>
<protein>
    <submittedName>
        <fullName evidence="4">Thioesterase</fullName>
    </submittedName>
</protein>
<dbReference type="InterPro" id="IPR029069">
    <property type="entry name" value="HotDog_dom_sf"/>
</dbReference>
<proteinExistence type="inferred from homology"/>
<sequence length="148" mass="16663">MTRLQVLQNHIDREFTASPSPFMLWMRPIVLAAEDGSVTFQYLVREEMSNPVKSLHGGVIAAIADDCIGATMFSLNEENFYTTINLNVDYFAPARVGDTIIARTSIIKKGRQFVNAQCEIWNEAQTRLIATAYSNLFKTNLVKQELSV</sequence>
<organism evidence="4 5">
    <name type="scientific">Flavobacterium frigidimaris</name>
    <dbReference type="NCBI Taxonomy" id="262320"/>
    <lineage>
        <taxon>Bacteria</taxon>
        <taxon>Pseudomonadati</taxon>
        <taxon>Bacteroidota</taxon>
        <taxon>Flavobacteriia</taxon>
        <taxon>Flavobacteriales</taxon>
        <taxon>Flavobacteriaceae</taxon>
        <taxon>Flavobacterium</taxon>
    </lineage>
</organism>
<evidence type="ECO:0000259" key="3">
    <source>
        <dbReference type="Pfam" id="PF03061"/>
    </source>
</evidence>
<dbReference type="InterPro" id="IPR003736">
    <property type="entry name" value="PAAI_dom"/>
</dbReference>
<comment type="caution">
    <text evidence="4">The sequence shown here is derived from an EMBL/GenBank/DDBJ whole genome shotgun (WGS) entry which is preliminary data.</text>
</comment>
<evidence type="ECO:0000256" key="2">
    <source>
        <dbReference type="ARBA" id="ARBA00022801"/>
    </source>
</evidence>
<name>A0ABX4BJ35_FLAFR</name>
<comment type="similarity">
    <text evidence="1">Belongs to the thioesterase PaaI family.</text>
</comment>
<dbReference type="InterPro" id="IPR006683">
    <property type="entry name" value="Thioestr_dom"/>
</dbReference>
<dbReference type="Proteomes" id="UP000198382">
    <property type="component" value="Unassembled WGS sequence"/>
</dbReference>
<dbReference type="RefSeq" id="WP_074657912.1">
    <property type="nucleotide sequence ID" value="NZ_MUGV01000054.1"/>
</dbReference>
<evidence type="ECO:0000313" key="5">
    <source>
        <dbReference type="Proteomes" id="UP000198382"/>
    </source>
</evidence>
<dbReference type="EMBL" id="MUGV01000054">
    <property type="protein sequence ID" value="OXA75121.1"/>
    <property type="molecule type" value="Genomic_DNA"/>
</dbReference>
<dbReference type="NCBIfam" id="TIGR00369">
    <property type="entry name" value="unchar_dom_1"/>
    <property type="match status" value="1"/>
</dbReference>
<keyword evidence="2" id="KW-0378">Hydrolase</keyword>
<dbReference type="InterPro" id="IPR039298">
    <property type="entry name" value="ACOT13"/>
</dbReference>
<accession>A0ABX4BJ35</accession>
<dbReference type="Gene3D" id="3.10.129.10">
    <property type="entry name" value="Hotdog Thioesterase"/>
    <property type="match status" value="1"/>
</dbReference>
<evidence type="ECO:0000256" key="1">
    <source>
        <dbReference type="ARBA" id="ARBA00008324"/>
    </source>
</evidence>
<dbReference type="PANTHER" id="PTHR21660">
    <property type="entry name" value="THIOESTERASE SUPERFAMILY MEMBER-RELATED"/>
    <property type="match status" value="1"/>
</dbReference>